<dbReference type="SUPFAM" id="SSF56935">
    <property type="entry name" value="Porins"/>
    <property type="match status" value="1"/>
</dbReference>
<dbReference type="RefSeq" id="WP_380290488.1">
    <property type="nucleotide sequence ID" value="NZ_JBHULY010000013.1"/>
</dbReference>
<keyword evidence="4" id="KW-0732">Signal</keyword>
<dbReference type="InterPro" id="IPR013783">
    <property type="entry name" value="Ig-like_fold"/>
</dbReference>
<dbReference type="InterPro" id="IPR008969">
    <property type="entry name" value="CarboxyPept-like_regulatory"/>
</dbReference>
<reference evidence="7" key="1">
    <citation type="journal article" date="2019" name="Int. J. Syst. Evol. Microbiol.">
        <title>The Global Catalogue of Microorganisms (GCM) 10K type strain sequencing project: providing services to taxonomists for standard genome sequencing and annotation.</title>
        <authorList>
            <consortium name="The Broad Institute Genomics Platform"/>
            <consortium name="The Broad Institute Genome Sequencing Center for Infectious Disease"/>
            <person name="Wu L."/>
            <person name="Ma J."/>
        </authorList>
    </citation>
    <scope>NUCLEOTIDE SEQUENCE [LARGE SCALE GENOMIC DNA]</scope>
    <source>
        <strain evidence="7">KCTC 42398</strain>
    </source>
</reference>
<name>A0ABW5TAY8_9FLAO</name>
<feature type="signal peptide" evidence="4">
    <location>
        <begin position="1"/>
        <end position="19"/>
    </location>
</feature>
<protein>
    <submittedName>
        <fullName evidence="6">Outer membrane beta-barrel protein</fullName>
    </submittedName>
</protein>
<evidence type="ECO:0000313" key="7">
    <source>
        <dbReference type="Proteomes" id="UP001597476"/>
    </source>
</evidence>
<evidence type="ECO:0000256" key="4">
    <source>
        <dbReference type="SAM" id="SignalP"/>
    </source>
</evidence>
<dbReference type="Pfam" id="PF13715">
    <property type="entry name" value="CarbopepD_reg_2"/>
    <property type="match status" value="1"/>
</dbReference>
<keyword evidence="3" id="KW-0998">Cell outer membrane</keyword>
<dbReference type="InterPro" id="IPR036942">
    <property type="entry name" value="Beta-barrel_TonB_sf"/>
</dbReference>
<dbReference type="Gene3D" id="2.40.170.20">
    <property type="entry name" value="TonB-dependent receptor, beta-barrel domain"/>
    <property type="match status" value="1"/>
</dbReference>
<dbReference type="Gene3D" id="2.60.40.10">
    <property type="entry name" value="Immunoglobulins"/>
    <property type="match status" value="1"/>
</dbReference>
<dbReference type="EMBL" id="JBHULY010000013">
    <property type="protein sequence ID" value="MFD2725984.1"/>
    <property type="molecule type" value="Genomic_DNA"/>
</dbReference>
<comment type="caution">
    <text evidence="6">The sequence shown here is derived from an EMBL/GenBank/DDBJ whole genome shotgun (WGS) entry which is preliminary data.</text>
</comment>
<proteinExistence type="predicted"/>
<keyword evidence="7" id="KW-1185">Reference proteome</keyword>
<feature type="domain" description="Outer membrane protein beta-barrel" evidence="5">
    <location>
        <begin position="375"/>
        <end position="783"/>
    </location>
</feature>
<dbReference type="Pfam" id="PF14905">
    <property type="entry name" value="OMP_b-brl_3"/>
    <property type="match status" value="1"/>
</dbReference>
<sequence length="811" mass="93189">MLLKYFLLFFFFCSLSFYAQNFTLIGAINDESNMPVAFANVVLKPQQANGPVLGTITDSGGGFSFENLESGLYVVEISFLGFEFYTKEVNLTLSTNLGVIILKQKAESLDGVTVTAKRPTVKRLVDRLVFNVENSTLSNNNALDVLKHTPGVMVQNGAISVKSSTPIVYINDRRIHLSIEEVQQLLEATPANNIKSIEVITNPPANYDAEGGAVLNIVTSKNLISGYHGSVFGNYKQGSEFPKYSLGTSHFFKAKRLSAYLNYNVSPRKDYRNNIEFINFIENNNVTSNWDTDYRRTRESANHNINANLIYAFDDSNSLNFSANTLIVPRENSKTRINSLTEIFNSNKQLDSTFQTFNNSVLETFNLAFSLGYTHKFKKEGEQLSVDVHHTNYDFSEFQDVNTGYFLPNATDSFRDNKFQTFTSQEIELITGQIDYSLPVASSALFEAGLKTSIINSDNILTQYVFERDERIQDLQNSDVFLYNETNYAGYLSYEKDWDNWTLKSGIRLEHTDIESISQSTGSTNNNSYTNIFPSLYILNRLGNKDQIYFSYNKRIYRPRYRELNPFRYFLNDNKFVTGDPNLQPEIDDSFVLGYTIKDTYTFELYYRFEENPTLEITFQDNNSRLIKNTYTNIDNNVSYGLDFTMYNQVVKNWNLYVLSSIFYYENNFFALESNNELLKNDMWSVYAQVINYFNLLNDGSLNANLSIDYISKVVIGPSDVSDRLGVDVNFNKTFWKDRASLSIGVQDIFNTRNFTQITKYLNQDVTFDSNMENRLFTIGFNYKFGNFSLKETKKDIDINERERLKTNSNN</sequence>
<dbReference type="Proteomes" id="UP001597476">
    <property type="component" value="Unassembled WGS sequence"/>
</dbReference>
<organism evidence="6 7">
    <name type="scientific">Hyunsoonleella rubra</name>
    <dbReference type="NCBI Taxonomy" id="1737062"/>
    <lineage>
        <taxon>Bacteria</taxon>
        <taxon>Pseudomonadati</taxon>
        <taxon>Bacteroidota</taxon>
        <taxon>Flavobacteriia</taxon>
        <taxon>Flavobacteriales</taxon>
        <taxon>Flavobacteriaceae</taxon>
    </lineage>
</organism>
<gene>
    <name evidence="6" type="ORF">ACFSR8_07135</name>
</gene>
<dbReference type="SUPFAM" id="SSF49464">
    <property type="entry name" value="Carboxypeptidase regulatory domain-like"/>
    <property type="match status" value="1"/>
</dbReference>
<evidence type="ECO:0000256" key="2">
    <source>
        <dbReference type="ARBA" id="ARBA00023136"/>
    </source>
</evidence>
<dbReference type="InterPro" id="IPR041700">
    <property type="entry name" value="OMP_b-brl_3"/>
</dbReference>
<evidence type="ECO:0000256" key="1">
    <source>
        <dbReference type="ARBA" id="ARBA00004442"/>
    </source>
</evidence>
<accession>A0ABW5TAY8</accession>
<feature type="chain" id="PRO_5045773069" evidence="4">
    <location>
        <begin position="20"/>
        <end position="811"/>
    </location>
</feature>
<dbReference type="PANTHER" id="PTHR40980:SF4">
    <property type="entry name" value="TONB-DEPENDENT RECEPTOR-LIKE BETA-BARREL DOMAIN-CONTAINING PROTEIN"/>
    <property type="match status" value="1"/>
</dbReference>
<dbReference type="PANTHER" id="PTHR40980">
    <property type="entry name" value="PLUG DOMAIN-CONTAINING PROTEIN"/>
    <property type="match status" value="1"/>
</dbReference>
<comment type="subcellular location">
    <subcellularLocation>
        <location evidence="1">Cell outer membrane</location>
    </subcellularLocation>
</comment>
<evidence type="ECO:0000259" key="5">
    <source>
        <dbReference type="Pfam" id="PF14905"/>
    </source>
</evidence>
<evidence type="ECO:0000256" key="3">
    <source>
        <dbReference type="ARBA" id="ARBA00023237"/>
    </source>
</evidence>
<keyword evidence="2" id="KW-0472">Membrane</keyword>
<evidence type="ECO:0000313" key="6">
    <source>
        <dbReference type="EMBL" id="MFD2725984.1"/>
    </source>
</evidence>